<dbReference type="PANTHER" id="PTHR30404">
    <property type="entry name" value="N-ACETYLMURAMOYL-L-ALANINE AMIDASE"/>
    <property type="match status" value="1"/>
</dbReference>
<sequence length="361" mass="39093">MQRNIFVFFSLLIFIVFPVIGQAASFGDRVNTMSKIEQIRISTADEKVRIVLDASKPVSYKTFVLSNPNRVAIDIKGAWLSPDIIKETLVDSSCVGKVRVRQFDADTVRVVIETNVSQNGYEIFSLPANANTSIYRIVFDFGDEQKNLPAVVEESPSTLVVPTVAIPNAMPGIRGKTIVIDPGHGGSDSGAVGTKGIMEKDITLAISKQLQGLLTDAGAKVIMTRTSDVDVARPSAEAVEELQARVDVANRARADLFLSIHMDSFSSSDAKGTSTYYYAKGTPASQRLANLVRSGIIEQLGTEDRGTKTCNFYVVKHTTMPAALAEVAFVSNPGEGQLLTSTDGTKKAAQGIYNGIRRYFQ</sequence>
<dbReference type="GO" id="GO:0030288">
    <property type="term" value="C:outer membrane-bounded periplasmic space"/>
    <property type="evidence" value="ECO:0007669"/>
    <property type="project" value="TreeGrafter"/>
</dbReference>
<proteinExistence type="predicted"/>
<dbReference type="AlphaFoldDB" id="A0A1H6UD20"/>
<dbReference type="STRING" id="84035.SAMN05660742_101348"/>
<dbReference type="InterPro" id="IPR002508">
    <property type="entry name" value="MurNAc-LAA_cat"/>
</dbReference>
<dbReference type="InterPro" id="IPR050695">
    <property type="entry name" value="N-acetylmuramoyl_amidase_3"/>
</dbReference>
<evidence type="ECO:0000313" key="3">
    <source>
        <dbReference type="EMBL" id="SEI88534.1"/>
    </source>
</evidence>
<dbReference type="SUPFAM" id="SSF53187">
    <property type="entry name" value="Zn-dependent exopeptidases"/>
    <property type="match status" value="1"/>
</dbReference>
<dbReference type="SMART" id="SM00646">
    <property type="entry name" value="Ami_3"/>
    <property type="match status" value="1"/>
</dbReference>
<name>A0A1H6UD20_9FIRM</name>
<dbReference type="GO" id="GO:0009253">
    <property type="term" value="P:peptidoglycan catabolic process"/>
    <property type="evidence" value="ECO:0007669"/>
    <property type="project" value="InterPro"/>
</dbReference>
<dbReference type="Proteomes" id="UP000199662">
    <property type="component" value="Unassembled WGS sequence"/>
</dbReference>
<dbReference type="Gene3D" id="3.40.630.40">
    <property type="entry name" value="Zn-dependent exopeptidases"/>
    <property type="match status" value="1"/>
</dbReference>
<dbReference type="RefSeq" id="WP_091828644.1">
    <property type="nucleotide sequence ID" value="NZ_FNZK01000001.1"/>
</dbReference>
<dbReference type="Pfam" id="PF11741">
    <property type="entry name" value="AMIN"/>
    <property type="match status" value="1"/>
</dbReference>
<dbReference type="GO" id="GO:0008745">
    <property type="term" value="F:N-acetylmuramoyl-L-alanine amidase activity"/>
    <property type="evidence" value="ECO:0007669"/>
    <property type="project" value="InterPro"/>
</dbReference>
<accession>A0A1H6UD20</accession>
<protein>
    <submittedName>
        <fullName evidence="3">N-acetylmuramoyl-L-alanine amidase</fullName>
    </submittedName>
</protein>
<evidence type="ECO:0000256" key="1">
    <source>
        <dbReference type="ARBA" id="ARBA00022801"/>
    </source>
</evidence>
<evidence type="ECO:0000313" key="4">
    <source>
        <dbReference type="Proteomes" id="UP000199662"/>
    </source>
</evidence>
<reference evidence="3 4" key="1">
    <citation type="submission" date="2016-10" db="EMBL/GenBank/DDBJ databases">
        <authorList>
            <person name="de Groot N.N."/>
        </authorList>
    </citation>
    <scope>NUCLEOTIDE SEQUENCE [LARGE SCALE GENOMIC DNA]</scope>
    <source>
        <strain evidence="3 4">DSM 2179</strain>
    </source>
</reference>
<feature type="domain" description="MurNAc-LAA" evidence="2">
    <location>
        <begin position="246"/>
        <end position="357"/>
    </location>
</feature>
<dbReference type="Gene3D" id="2.60.40.3500">
    <property type="match status" value="1"/>
</dbReference>
<dbReference type="CDD" id="cd02696">
    <property type="entry name" value="MurNAc-LAA"/>
    <property type="match status" value="1"/>
</dbReference>
<keyword evidence="1" id="KW-0378">Hydrolase</keyword>
<dbReference type="InterPro" id="IPR021731">
    <property type="entry name" value="AMIN_dom"/>
</dbReference>
<dbReference type="PANTHER" id="PTHR30404:SF0">
    <property type="entry name" value="N-ACETYLMURAMOYL-L-ALANINE AMIDASE AMIC"/>
    <property type="match status" value="1"/>
</dbReference>
<keyword evidence="4" id="KW-1185">Reference proteome</keyword>
<organism evidence="3 4">
    <name type="scientific">Propionispira arboris</name>
    <dbReference type="NCBI Taxonomy" id="84035"/>
    <lineage>
        <taxon>Bacteria</taxon>
        <taxon>Bacillati</taxon>
        <taxon>Bacillota</taxon>
        <taxon>Negativicutes</taxon>
        <taxon>Selenomonadales</taxon>
        <taxon>Selenomonadaceae</taxon>
        <taxon>Propionispira</taxon>
    </lineage>
</organism>
<evidence type="ECO:0000259" key="2">
    <source>
        <dbReference type="SMART" id="SM00646"/>
    </source>
</evidence>
<dbReference type="Pfam" id="PF01520">
    <property type="entry name" value="Amidase_3"/>
    <property type="match status" value="1"/>
</dbReference>
<gene>
    <name evidence="3" type="ORF">SAMN05660742_101348</name>
</gene>
<dbReference type="EMBL" id="FNZK01000001">
    <property type="protein sequence ID" value="SEI88534.1"/>
    <property type="molecule type" value="Genomic_DNA"/>
</dbReference>